<comment type="caution">
    <text evidence="1">The sequence shown here is derived from an EMBL/GenBank/DDBJ whole genome shotgun (WGS) entry which is preliminary data.</text>
</comment>
<gene>
    <name evidence="1" type="ORF">BS47DRAFT_1386600</name>
</gene>
<evidence type="ECO:0000313" key="1">
    <source>
        <dbReference type="EMBL" id="KAF9502708.1"/>
    </source>
</evidence>
<sequence length="404" mass="45276">MVHAAYFASDDPLVGARVHTSLRHMLRKSLLSVLQPTLRSALADLRASILRTLRTILWKDDVRDTFRDAAHRDVTASLLMAGMNALSSVRLRMEFPAVGGTAQKLLRATFVALVQAVVRAAPLFAAHGDDAKWDETWNSIRDTIREAAERAMKDMEGRWGTLWEGMMEEWVAGWEVFRPKMRGTARRTIKEMTELVNTALVYSVIETLPDTPLHIGVVKNMVPRFRHVSDPTFELQPYILKLIREHARVVGRYGFGSPAKVEKDMREAMDRVWRVVAGLDGGGANAEDNPTADVSWPVGAGRRDLPILPGLDSNDLLCNIVERRSNIWVKVSERESKSLGKREAALKLFELPQAKFAISRKVLDGGSEQKFCSPYTARTWSVRYGNSVSGWKSRAGDKQTVPRA</sequence>
<dbReference type="OrthoDB" id="3269726at2759"/>
<dbReference type="Proteomes" id="UP000886523">
    <property type="component" value="Unassembled WGS sequence"/>
</dbReference>
<evidence type="ECO:0000313" key="2">
    <source>
        <dbReference type="Proteomes" id="UP000886523"/>
    </source>
</evidence>
<proteinExistence type="predicted"/>
<accession>A0A9P6AB62</accession>
<name>A0A9P6AB62_9AGAM</name>
<dbReference type="EMBL" id="MU129698">
    <property type="protein sequence ID" value="KAF9502708.1"/>
    <property type="molecule type" value="Genomic_DNA"/>
</dbReference>
<reference evidence="1" key="1">
    <citation type="journal article" date="2020" name="Nat. Commun.">
        <title>Large-scale genome sequencing of mycorrhizal fungi provides insights into the early evolution of symbiotic traits.</title>
        <authorList>
            <person name="Miyauchi S."/>
            <person name="Kiss E."/>
            <person name="Kuo A."/>
            <person name="Drula E."/>
            <person name="Kohler A."/>
            <person name="Sanchez-Garcia M."/>
            <person name="Morin E."/>
            <person name="Andreopoulos B."/>
            <person name="Barry K.W."/>
            <person name="Bonito G."/>
            <person name="Buee M."/>
            <person name="Carver A."/>
            <person name="Chen C."/>
            <person name="Cichocki N."/>
            <person name="Clum A."/>
            <person name="Culley D."/>
            <person name="Crous P.W."/>
            <person name="Fauchery L."/>
            <person name="Girlanda M."/>
            <person name="Hayes R.D."/>
            <person name="Keri Z."/>
            <person name="LaButti K."/>
            <person name="Lipzen A."/>
            <person name="Lombard V."/>
            <person name="Magnuson J."/>
            <person name="Maillard F."/>
            <person name="Murat C."/>
            <person name="Nolan M."/>
            <person name="Ohm R.A."/>
            <person name="Pangilinan J."/>
            <person name="Pereira M.F."/>
            <person name="Perotto S."/>
            <person name="Peter M."/>
            <person name="Pfister S."/>
            <person name="Riley R."/>
            <person name="Sitrit Y."/>
            <person name="Stielow J.B."/>
            <person name="Szollosi G."/>
            <person name="Zifcakova L."/>
            <person name="Stursova M."/>
            <person name="Spatafora J.W."/>
            <person name="Tedersoo L."/>
            <person name="Vaario L.M."/>
            <person name="Yamada A."/>
            <person name="Yan M."/>
            <person name="Wang P."/>
            <person name="Xu J."/>
            <person name="Bruns T."/>
            <person name="Baldrian P."/>
            <person name="Vilgalys R."/>
            <person name="Dunand C."/>
            <person name="Henrissat B."/>
            <person name="Grigoriev I.V."/>
            <person name="Hibbett D."/>
            <person name="Nagy L.G."/>
            <person name="Martin F.M."/>
        </authorList>
    </citation>
    <scope>NUCLEOTIDE SEQUENCE</scope>
    <source>
        <strain evidence="1">UP504</strain>
    </source>
</reference>
<dbReference type="AlphaFoldDB" id="A0A9P6AB62"/>
<keyword evidence="2" id="KW-1185">Reference proteome</keyword>
<organism evidence="1 2">
    <name type="scientific">Hydnum rufescens UP504</name>
    <dbReference type="NCBI Taxonomy" id="1448309"/>
    <lineage>
        <taxon>Eukaryota</taxon>
        <taxon>Fungi</taxon>
        <taxon>Dikarya</taxon>
        <taxon>Basidiomycota</taxon>
        <taxon>Agaricomycotina</taxon>
        <taxon>Agaricomycetes</taxon>
        <taxon>Cantharellales</taxon>
        <taxon>Hydnaceae</taxon>
        <taxon>Hydnum</taxon>
    </lineage>
</organism>
<protein>
    <submittedName>
        <fullName evidence="1">Uncharacterized protein</fullName>
    </submittedName>
</protein>